<feature type="coiled-coil region" evidence="8">
    <location>
        <begin position="250"/>
        <end position="277"/>
    </location>
</feature>
<dbReference type="RefSeq" id="WP_054532482.1">
    <property type="nucleotide sequence ID" value="NZ_LGKP01000003.1"/>
</dbReference>
<name>A0A0P6YMN0_9CHLR</name>
<dbReference type="Pfam" id="PF12698">
    <property type="entry name" value="ABC2_membrane_3"/>
    <property type="match status" value="1"/>
</dbReference>
<dbReference type="PANTHER" id="PTHR30294">
    <property type="entry name" value="MEMBRANE COMPONENT OF ABC TRANSPORTER YHHJ-RELATED"/>
    <property type="match status" value="1"/>
</dbReference>
<feature type="transmembrane region" description="Helical" evidence="9">
    <location>
        <begin position="482"/>
        <end position="501"/>
    </location>
</feature>
<dbReference type="InterPro" id="IPR047817">
    <property type="entry name" value="ABC2_TM_bact-type"/>
</dbReference>
<evidence type="ECO:0000256" key="5">
    <source>
        <dbReference type="ARBA" id="ARBA00022692"/>
    </source>
</evidence>
<feature type="domain" description="ABC transmembrane type-2" evidence="10">
    <location>
        <begin position="279"/>
        <end position="504"/>
    </location>
</feature>
<proteinExistence type="inferred from homology"/>
<evidence type="ECO:0000256" key="3">
    <source>
        <dbReference type="ARBA" id="ARBA00022448"/>
    </source>
</evidence>
<dbReference type="STRING" id="70996.SE18_00625"/>
<organism evidence="11 12">
    <name type="scientific">Herpetosiphon geysericola</name>
    <dbReference type="NCBI Taxonomy" id="70996"/>
    <lineage>
        <taxon>Bacteria</taxon>
        <taxon>Bacillati</taxon>
        <taxon>Chloroflexota</taxon>
        <taxon>Chloroflexia</taxon>
        <taxon>Herpetosiphonales</taxon>
        <taxon>Herpetosiphonaceae</taxon>
        <taxon>Herpetosiphon</taxon>
    </lineage>
</organism>
<keyword evidence="7 9" id="KW-0472">Membrane</keyword>
<evidence type="ECO:0000256" key="6">
    <source>
        <dbReference type="ARBA" id="ARBA00022989"/>
    </source>
</evidence>
<feature type="transmembrane region" description="Helical" evidence="9">
    <location>
        <begin position="313"/>
        <end position="336"/>
    </location>
</feature>
<feature type="transmembrane region" description="Helical" evidence="9">
    <location>
        <begin position="430"/>
        <end position="449"/>
    </location>
</feature>
<feature type="transmembrane region" description="Helical" evidence="9">
    <location>
        <begin position="365"/>
        <end position="390"/>
    </location>
</feature>
<dbReference type="AlphaFoldDB" id="A0A0P6YMN0"/>
<keyword evidence="6 9" id="KW-1133">Transmembrane helix</keyword>
<feature type="transmembrane region" description="Helical" evidence="9">
    <location>
        <begin position="24"/>
        <end position="44"/>
    </location>
</feature>
<feature type="transmembrane region" description="Helical" evidence="9">
    <location>
        <begin position="396"/>
        <end position="418"/>
    </location>
</feature>
<keyword evidence="3" id="KW-0813">Transport</keyword>
<comment type="similarity">
    <text evidence="2">Belongs to the ABC-2 integral membrane protein family.</text>
</comment>
<protein>
    <recommendedName>
        <fullName evidence="10">ABC transmembrane type-2 domain-containing protein</fullName>
    </recommendedName>
</protein>
<keyword evidence="12" id="KW-1185">Reference proteome</keyword>
<accession>A0A0P6YMN0</accession>
<dbReference type="OrthoDB" id="139116at2"/>
<evidence type="ECO:0000256" key="9">
    <source>
        <dbReference type="SAM" id="Phobius"/>
    </source>
</evidence>
<evidence type="ECO:0000256" key="8">
    <source>
        <dbReference type="SAM" id="Coils"/>
    </source>
</evidence>
<dbReference type="InterPro" id="IPR051449">
    <property type="entry name" value="ABC-2_transporter_component"/>
</dbReference>
<evidence type="ECO:0000313" key="12">
    <source>
        <dbReference type="Proteomes" id="UP000050277"/>
    </source>
</evidence>
<dbReference type="Proteomes" id="UP000050277">
    <property type="component" value="Unassembled WGS sequence"/>
</dbReference>
<dbReference type="InterPro" id="IPR013525">
    <property type="entry name" value="ABC2_TM"/>
</dbReference>
<dbReference type="EMBL" id="LGKP01000003">
    <property type="protein sequence ID" value="KPL91895.1"/>
    <property type="molecule type" value="Genomic_DNA"/>
</dbReference>
<keyword evidence="8" id="KW-0175">Coiled coil</keyword>
<reference evidence="11 12" key="1">
    <citation type="submission" date="2015-07" db="EMBL/GenBank/DDBJ databases">
        <title>Whole genome sequence of Herpetosiphon geysericola DSM 7119.</title>
        <authorList>
            <person name="Hemp J."/>
            <person name="Ward L.M."/>
            <person name="Pace L.A."/>
            <person name="Fischer W.W."/>
        </authorList>
    </citation>
    <scope>NUCLEOTIDE SEQUENCE [LARGE SCALE GENOMIC DNA]</scope>
    <source>
        <strain evidence="11 12">DSM 7119</strain>
    </source>
</reference>
<comment type="subcellular location">
    <subcellularLocation>
        <location evidence="1">Cell membrane</location>
        <topology evidence="1">Multi-pass membrane protein</topology>
    </subcellularLocation>
</comment>
<keyword evidence="4" id="KW-1003">Cell membrane</keyword>
<dbReference type="GO" id="GO:0005886">
    <property type="term" value="C:plasma membrane"/>
    <property type="evidence" value="ECO:0007669"/>
    <property type="project" value="UniProtKB-SubCell"/>
</dbReference>
<evidence type="ECO:0000313" key="11">
    <source>
        <dbReference type="EMBL" id="KPL91895.1"/>
    </source>
</evidence>
<keyword evidence="5 9" id="KW-0812">Transmembrane</keyword>
<evidence type="ECO:0000256" key="2">
    <source>
        <dbReference type="ARBA" id="ARBA00007783"/>
    </source>
</evidence>
<dbReference type="PANTHER" id="PTHR30294:SF29">
    <property type="entry name" value="MULTIDRUG ABC TRANSPORTER PERMEASE YBHS-RELATED"/>
    <property type="match status" value="1"/>
</dbReference>
<sequence length="508" mass="56306">MLKNIVRIFAFCAKELNAIRRQPLLLVGLIIGPFLILSLFGVGYQGEQPKLRTGIVVPPGHRDDPQVTELLKRISNTFLIDPERHIYESEAPAVAALENDELDLVEVFPLEMTTVYSTGKAVDIRFIYSEVDPLLRSWIEYLSYTQINELNKGMLFSVVGQSQQQIGTLRDYVSDARQQISQLREQLSGNKRNEARQTIRSLRESGALQLIALSMTQNGASETSTSTQSLSSLQASLDTLDRDLAAGGSLEKQEQQLAELDTRLSELDQQADRVQAIDPAVVVSPLRSVANNLAPIESLGDITKDPATAYVRFYTPAVLALLLQHMMVTLAGLSLVRELQQGTLEMFRVSPLSAFQTLIGKYASYTILSALIITVLVSLMVFGLGVPFYTGQLLNFALLTFMLTIASLGIGFFISSVVSTDSQAVQFSMLVLLMSVFFSGFFISIKSFLPFVQNIARGLPVTHGIANYQQIMLLNRAPETSTYIWLGGIALVSFLLSWLIFSRQFQRK</sequence>
<evidence type="ECO:0000256" key="1">
    <source>
        <dbReference type="ARBA" id="ARBA00004651"/>
    </source>
</evidence>
<evidence type="ECO:0000256" key="4">
    <source>
        <dbReference type="ARBA" id="ARBA00022475"/>
    </source>
</evidence>
<evidence type="ECO:0000256" key="7">
    <source>
        <dbReference type="ARBA" id="ARBA00023136"/>
    </source>
</evidence>
<comment type="caution">
    <text evidence="11">The sequence shown here is derived from an EMBL/GenBank/DDBJ whole genome shotgun (WGS) entry which is preliminary data.</text>
</comment>
<dbReference type="GO" id="GO:0140359">
    <property type="term" value="F:ABC-type transporter activity"/>
    <property type="evidence" value="ECO:0007669"/>
    <property type="project" value="InterPro"/>
</dbReference>
<evidence type="ECO:0000259" key="10">
    <source>
        <dbReference type="PROSITE" id="PS51012"/>
    </source>
</evidence>
<dbReference type="PROSITE" id="PS51012">
    <property type="entry name" value="ABC_TM2"/>
    <property type="match status" value="1"/>
</dbReference>
<gene>
    <name evidence="11" type="ORF">SE18_00625</name>
</gene>